<comment type="similarity">
    <text evidence="1 4">Belongs to the 5-formyltetrahydrofolate cyclo-ligase family.</text>
</comment>
<evidence type="ECO:0000256" key="4">
    <source>
        <dbReference type="RuleBase" id="RU361279"/>
    </source>
</evidence>
<evidence type="ECO:0000256" key="1">
    <source>
        <dbReference type="ARBA" id="ARBA00010638"/>
    </source>
</evidence>
<dbReference type="EC" id="6.3.3.2" evidence="4"/>
<organism evidence="5 6">
    <name type="scientific">Synechocystis salina LEGE 00031</name>
    <dbReference type="NCBI Taxonomy" id="1828736"/>
    <lineage>
        <taxon>Bacteria</taxon>
        <taxon>Bacillati</taxon>
        <taxon>Cyanobacteriota</taxon>
        <taxon>Cyanophyceae</taxon>
        <taxon>Synechococcales</taxon>
        <taxon>Merismopediaceae</taxon>
        <taxon>Synechocystis</taxon>
    </lineage>
</organism>
<dbReference type="Gene3D" id="3.40.50.10420">
    <property type="entry name" value="NagB/RpiA/CoA transferase-like"/>
    <property type="match status" value="1"/>
</dbReference>
<dbReference type="PANTHER" id="PTHR23407">
    <property type="entry name" value="ATPASE INHIBITOR/5-FORMYLTETRAHYDROFOLATE CYCLO-LIGASE"/>
    <property type="match status" value="1"/>
</dbReference>
<proteinExistence type="inferred from homology"/>
<dbReference type="NCBIfam" id="TIGR02727">
    <property type="entry name" value="MTHFS_bact"/>
    <property type="match status" value="1"/>
</dbReference>
<comment type="caution">
    <text evidence="5">The sequence shown here is derived from an EMBL/GenBank/DDBJ whole genome shotgun (WGS) entry which is preliminary data.</text>
</comment>
<gene>
    <name evidence="5" type="ORF">IQ217_09250</name>
</gene>
<dbReference type="PIRSF" id="PIRSF006806">
    <property type="entry name" value="FTHF_cligase"/>
    <property type="match status" value="1"/>
</dbReference>
<keyword evidence="3 4" id="KW-0067">ATP-binding</keyword>
<dbReference type="InterPro" id="IPR024185">
    <property type="entry name" value="FTHF_cligase-like_sf"/>
</dbReference>
<protein>
    <recommendedName>
        <fullName evidence="4">5-formyltetrahydrofolate cyclo-ligase</fullName>
        <ecNumber evidence="4">6.3.3.2</ecNumber>
    </recommendedName>
</protein>
<keyword evidence="4" id="KW-0460">Magnesium</keyword>
<keyword evidence="2 4" id="KW-0547">Nucleotide-binding</keyword>
<dbReference type="Proteomes" id="UP000658720">
    <property type="component" value="Unassembled WGS sequence"/>
</dbReference>
<evidence type="ECO:0000313" key="6">
    <source>
        <dbReference type="Proteomes" id="UP000658720"/>
    </source>
</evidence>
<keyword evidence="5" id="KW-0436">Ligase</keyword>
<dbReference type="InterPro" id="IPR037171">
    <property type="entry name" value="NagB/RpiA_transferase-like"/>
</dbReference>
<dbReference type="PANTHER" id="PTHR23407:SF1">
    <property type="entry name" value="5-FORMYLTETRAHYDROFOLATE CYCLO-LIGASE"/>
    <property type="match status" value="1"/>
</dbReference>
<dbReference type="GO" id="GO:0030272">
    <property type="term" value="F:5-formyltetrahydrofolate cyclo-ligase activity"/>
    <property type="evidence" value="ECO:0007669"/>
    <property type="project" value="UniProtKB-EC"/>
</dbReference>
<sequence>MDKAQLRTKALQQRRQLSEAQWQRQSLELCANLQQWSVFQQSSRICAYFSTQREANLEPLFERLGKTKHWGFPRCVQKNLAWHPWQWGQALTTGAYGIKVPTDQTEIWSPTTVDLLLVPCLAGDRQGYRLGYGGGYYDRLFTDPLWRAVPKAGILFEAGLREKLPHDPWDIPLQALVTEKQIIEISDG</sequence>
<name>A0ABR9VRP7_9SYNC</name>
<comment type="catalytic activity">
    <reaction evidence="4">
        <text>(6S)-5-formyl-5,6,7,8-tetrahydrofolate + ATP = (6R)-5,10-methenyltetrahydrofolate + ADP + phosphate</text>
        <dbReference type="Rhea" id="RHEA:10488"/>
        <dbReference type="ChEBI" id="CHEBI:30616"/>
        <dbReference type="ChEBI" id="CHEBI:43474"/>
        <dbReference type="ChEBI" id="CHEBI:57455"/>
        <dbReference type="ChEBI" id="CHEBI:57457"/>
        <dbReference type="ChEBI" id="CHEBI:456216"/>
        <dbReference type="EC" id="6.3.3.2"/>
    </reaction>
</comment>
<keyword evidence="4" id="KW-0479">Metal-binding</keyword>
<reference evidence="5 6" key="1">
    <citation type="submission" date="2020-10" db="EMBL/GenBank/DDBJ databases">
        <authorList>
            <person name="Castelo-Branco R."/>
            <person name="Eusebio N."/>
            <person name="Adriana R."/>
            <person name="Vieira A."/>
            <person name="Brugerolle De Fraissinette N."/>
            <person name="Rezende De Castro R."/>
            <person name="Schneider M.P."/>
            <person name="Vasconcelos V."/>
            <person name="Leao P.N."/>
        </authorList>
    </citation>
    <scope>NUCLEOTIDE SEQUENCE [LARGE SCALE GENOMIC DNA]</scope>
    <source>
        <strain evidence="5 6">LEGE 00031</strain>
    </source>
</reference>
<accession>A0ABR9VRP7</accession>
<evidence type="ECO:0000256" key="2">
    <source>
        <dbReference type="ARBA" id="ARBA00022741"/>
    </source>
</evidence>
<evidence type="ECO:0000313" key="5">
    <source>
        <dbReference type="EMBL" id="MBE9254023.1"/>
    </source>
</evidence>
<evidence type="ECO:0000256" key="3">
    <source>
        <dbReference type="ARBA" id="ARBA00022840"/>
    </source>
</evidence>
<comment type="cofactor">
    <cofactor evidence="4">
        <name>Mg(2+)</name>
        <dbReference type="ChEBI" id="CHEBI:18420"/>
    </cofactor>
</comment>
<dbReference type="SUPFAM" id="SSF100950">
    <property type="entry name" value="NagB/RpiA/CoA transferase-like"/>
    <property type="match status" value="1"/>
</dbReference>
<dbReference type="InterPro" id="IPR002698">
    <property type="entry name" value="FTHF_cligase"/>
</dbReference>
<dbReference type="EMBL" id="JADEVV010000022">
    <property type="protein sequence ID" value="MBE9254023.1"/>
    <property type="molecule type" value="Genomic_DNA"/>
</dbReference>
<dbReference type="Pfam" id="PF01812">
    <property type="entry name" value="5-FTHF_cyc-lig"/>
    <property type="match status" value="1"/>
</dbReference>
<keyword evidence="6" id="KW-1185">Reference proteome</keyword>